<comment type="caution">
    <text evidence="2">The sequence shown here is derived from an EMBL/GenBank/DDBJ whole genome shotgun (WGS) entry which is preliminary data.</text>
</comment>
<dbReference type="CDD" id="cd01285">
    <property type="entry name" value="nucleoside_deaminase"/>
    <property type="match status" value="1"/>
</dbReference>
<keyword evidence="3" id="KW-1185">Reference proteome</keyword>
<dbReference type="PROSITE" id="PS51747">
    <property type="entry name" value="CYT_DCMP_DEAMINASES_2"/>
    <property type="match status" value="1"/>
</dbReference>
<dbReference type="InterPro" id="IPR016193">
    <property type="entry name" value="Cytidine_deaminase-like"/>
</dbReference>
<dbReference type="Pfam" id="PF00383">
    <property type="entry name" value="dCMP_cyt_deam_1"/>
    <property type="match status" value="1"/>
</dbReference>
<feature type="domain" description="CMP/dCMP-type deaminase" evidence="1">
    <location>
        <begin position="16"/>
        <end position="126"/>
    </location>
</feature>
<name>A0A1Y1YZV5_9PLEO</name>
<gene>
    <name evidence="2" type="ORF">BCR34DRAFT_605226</name>
</gene>
<evidence type="ECO:0000259" key="1">
    <source>
        <dbReference type="PROSITE" id="PS51747"/>
    </source>
</evidence>
<dbReference type="Proteomes" id="UP000193144">
    <property type="component" value="Unassembled WGS sequence"/>
</dbReference>
<reference evidence="2 3" key="1">
    <citation type="submission" date="2016-07" db="EMBL/GenBank/DDBJ databases">
        <title>Pervasive Adenine N6-methylation of Active Genes in Fungi.</title>
        <authorList>
            <consortium name="DOE Joint Genome Institute"/>
            <person name="Mondo S.J."/>
            <person name="Dannebaum R.O."/>
            <person name="Kuo R.C."/>
            <person name="Labutti K."/>
            <person name="Haridas S."/>
            <person name="Kuo A."/>
            <person name="Salamov A."/>
            <person name="Ahrendt S.R."/>
            <person name="Lipzen A."/>
            <person name="Sullivan W."/>
            <person name="Andreopoulos W.B."/>
            <person name="Clum A."/>
            <person name="Lindquist E."/>
            <person name="Daum C."/>
            <person name="Ramamoorthy G.K."/>
            <person name="Gryganskyi A."/>
            <person name="Culley D."/>
            <person name="Magnuson J.K."/>
            <person name="James T.Y."/>
            <person name="O'Malley M.A."/>
            <person name="Stajich J.E."/>
            <person name="Spatafora J.W."/>
            <person name="Visel A."/>
            <person name="Grigoriev I.V."/>
        </authorList>
    </citation>
    <scope>NUCLEOTIDE SEQUENCE [LARGE SCALE GENOMIC DNA]</scope>
    <source>
        <strain evidence="2 3">CBS 115471</strain>
    </source>
</reference>
<evidence type="ECO:0000313" key="2">
    <source>
        <dbReference type="EMBL" id="ORY03489.1"/>
    </source>
</evidence>
<dbReference type="InterPro" id="IPR002125">
    <property type="entry name" value="CMP_dCMP_dom"/>
</dbReference>
<organism evidence="2 3">
    <name type="scientific">Clohesyomyces aquaticus</name>
    <dbReference type="NCBI Taxonomy" id="1231657"/>
    <lineage>
        <taxon>Eukaryota</taxon>
        <taxon>Fungi</taxon>
        <taxon>Dikarya</taxon>
        <taxon>Ascomycota</taxon>
        <taxon>Pezizomycotina</taxon>
        <taxon>Dothideomycetes</taxon>
        <taxon>Pleosporomycetidae</taxon>
        <taxon>Pleosporales</taxon>
        <taxon>Lindgomycetaceae</taxon>
        <taxon>Clohesyomyces</taxon>
    </lineage>
</organism>
<dbReference type="Gene3D" id="3.40.140.10">
    <property type="entry name" value="Cytidine Deaminase, domain 2"/>
    <property type="match status" value="1"/>
</dbReference>
<dbReference type="OrthoDB" id="408702at2759"/>
<proteinExistence type="predicted"/>
<sequence>MASSKFPERPTLPTKEQFDLCFAETLDAQVEAMKQGKRPFVALLIGPDNRTVLLKHFSISHVDHAEASLARLAAIHYTQEYLWTCALYSSWEPCAMCAATCYWANIGRVVYAARETELLQLTGEGNEENMTLNIPCREIFAKGQKDIQVIGPVEKWEKHTVELSDKYWRPIRENKMA</sequence>
<dbReference type="STRING" id="1231657.A0A1Y1YZV5"/>
<dbReference type="SUPFAM" id="SSF53927">
    <property type="entry name" value="Cytidine deaminase-like"/>
    <property type="match status" value="1"/>
</dbReference>
<dbReference type="EMBL" id="MCFA01000146">
    <property type="protein sequence ID" value="ORY03489.1"/>
    <property type="molecule type" value="Genomic_DNA"/>
</dbReference>
<dbReference type="GO" id="GO:0006139">
    <property type="term" value="P:nucleobase-containing compound metabolic process"/>
    <property type="evidence" value="ECO:0007669"/>
    <property type="project" value="UniProtKB-ARBA"/>
</dbReference>
<dbReference type="AlphaFoldDB" id="A0A1Y1YZV5"/>
<accession>A0A1Y1YZV5</accession>
<dbReference type="GO" id="GO:0003824">
    <property type="term" value="F:catalytic activity"/>
    <property type="evidence" value="ECO:0007669"/>
    <property type="project" value="InterPro"/>
</dbReference>
<evidence type="ECO:0000313" key="3">
    <source>
        <dbReference type="Proteomes" id="UP000193144"/>
    </source>
</evidence>
<protein>
    <submittedName>
        <fullName evidence="2">Cmp/dcmp deaminase, zinc-binding protein</fullName>
    </submittedName>
</protein>